<reference evidence="3" key="4">
    <citation type="submission" date="2014-05" db="EMBL/GenBank/DDBJ databases">
        <authorList>
            <person name="Wang L."/>
            <person name="Yang H."/>
            <person name="Xiang H."/>
        </authorList>
    </citation>
    <scope>NUCLEOTIDE SEQUENCE</scope>
    <source>
        <strain evidence="3">CGMCC 1.2087</strain>
        <plasmid evidence="3">pHM500</plasmid>
    </source>
</reference>
<gene>
    <name evidence="3" type="ordered locus">HFX_6247</name>
    <name evidence="4" type="ORF">C439_18333</name>
</gene>
<dbReference type="KEGG" id="hme:HFX_6247"/>
<evidence type="ECO:0000313" key="4">
    <source>
        <dbReference type="EMBL" id="ELZ97307.1"/>
    </source>
</evidence>
<organism evidence="3 5">
    <name type="scientific">Haloferax mediterranei (strain ATCC 33500 / DSM 1411 / JCM 8866 / NBRC 14739 / NCIMB 2177 / R-4)</name>
    <name type="common">Halobacterium mediterranei</name>
    <dbReference type="NCBI Taxonomy" id="523841"/>
    <lineage>
        <taxon>Archaea</taxon>
        <taxon>Methanobacteriati</taxon>
        <taxon>Methanobacteriota</taxon>
        <taxon>Stenosarchaea group</taxon>
        <taxon>Halobacteria</taxon>
        <taxon>Halobacteriales</taxon>
        <taxon>Haloferacaceae</taxon>
        <taxon>Haloferax</taxon>
    </lineage>
</organism>
<protein>
    <submittedName>
        <fullName evidence="3 4">IS1341-type transposase</fullName>
    </submittedName>
</protein>
<proteinExistence type="predicted"/>
<keyword evidence="3" id="KW-0614">Plasmid</keyword>
<evidence type="ECO:0000256" key="1">
    <source>
        <dbReference type="SAM" id="MobiDB-lite"/>
    </source>
</evidence>
<keyword evidence="6" id="KW-1185">Reference proteome</keyword>
<evidence type="ECO:0000313" key="5">
    <source>
        <dbReference type="Proteomes" id="UP000006469"/>
    </source>
</evidence>
<dbReference type="Proteomes" id="UP000006469">
    <property type="component" value="Plasmid pHM500"/>
</dbReference>
<geneLocation type="plasmid" evidence="3 5">
    <name>pHM500</name>
</geneLocation>
<feature type="region of interest" description="Disordered" evidence="1">
    <location>
        <begin position="1"/>
        <end position="23"/>
    </location>
</feature>
<evidence type="ECO:0000313" key="3">
    <source>
        <dbReference type="EMBL" id="AFK21370.1"/>
    </source>
</evidence>
<accession>I3RAW0</accession>
<sequence length="95" mass="10507">MGTSPRLQGRNPRENTSGDNTAGIDLGIRNYLAIAYDDGDAELYPGNVLKQNKHYFTRDGYDTEGENGRYAVRFASDRNSRVRKTTSCTPSPSTS</sequence>
<dbReference type="EMBL" id="AOLO01000015">
    <property type="protein sequence ID" value="ELZ97307.1"/>
    <property type="molecule type" value="Genomic_DNA"/>
</dbReference>
<evidence type="ECO:0000259" key="2">
    <source>
        <dbReference type="Pfam" id="PF01385"/>
    </source>
</evidence>
<feature type="domain" description="Probable transposase IS891/IS1136/IS1341" evidence="2">
    <location>
        <begin position="12"/>
        <end position="59"/>
    </location>
</feature>
<evidence type="ECO:0000313" key="6">
    <source>
        <dbReference type="Proteomes" id="UP000011603"/>
    </source>
</evidence>
<reference evidence="3" key="1">
    <citation type="journal article" date="2012" name="Appl. Environ. Microbiol.">
        <title>Identification of the haloarchaeal phasin (PhaP) that functions in polyhydroxyalkanoate accumulation and granule formation in Haloferax mediterranei.</title>
        <authorList>
            <person name="Cai S."/>
            <person name="Cai L."/>
            <person name="Liu H."/>
            <person name="Liu X."/>
            <person name="Han J."/>
            <person name="Zhou J."/>
            <person name="Xiang H."/>
        </authorList>
    </citation>
    <scope>NUCLEOTIDE SEQUENCE</scope>
    <source>
        <strain evidence="3">CGMCC 1.2087</strain>
    </source>
</reference>
<dbReference type="HOGENOM" id="CLU_2366121_0_0_2"/>
<reference evidence="3 5" key="2">
    <citation type="journal article" date="2012" name="J. Bacteriol.">
        <title>Complete genome sequence of the metabolically versatile halophilic archaeon Haloferax mediterranei, a poly(3-hydroxybutyrate-co-3-hydroxyvalerate) producer.</title>
        <authorList>
            <person name="Han J."/>
            <person name="Zhang F."/>
            <person name="Hou J."/>
            <person name="Liu X."/>
            <person name="Li M."/>
            <person name="Liu H."/>
            <person name="Cai L."/>
            <person name="Zhang B."/>
            <person name="Chen Y."/>
            <person name="Zhou J."/>
            <person name="Hu S."/>
            <person name="Xiang H."/>
        </authorList>
    </citation>
    <scope>NUCLEOTIDE SEQUENCE [LARGE SCALE GENOMIC DNA]</scope>
    <source>
        <strain evidence="5">ATCC 33500 / DSM 1411 / JCM 8866 / NBRC 14739 / NCIMB 2177 / R-4</strain>
        <strain evidence="3">CGMCC 1.2087</strain>
        <plasmid evidence="5">pHM500</plasmid>
    </source>
</reference>
<dbReference type="InterPro" id="IPR001959">
    <property type="entry name" value="Transposase"/>
</dbReference>
<dbReference type="AlphaFoldDB" id="I3RAW0"/>
<dbReference type="Proteomes" id="UP000011603">
    <property type="component" value="Unassembled WGS sequence"/>
</dbReference>
<name>I3RAW0_HALMT</name>
<dbReference type="EMBL" id="CP001871">
    <property type="protein sequence ID" value="AFK21370.1"/>
    <property type="molecule type" value="Genomic_DNA"/>
</dbReference>
<dbReference type="Pfam" id="PF01385">
    <property type="entry name" value="OrfB_IS605"/>
    <property type="match status" value="1"/>
</dbReference>
<dbReference type="PATRIC" id="fig|523841.21.peg.3682"/>
<reference evidence="4 6" key="3">
    <citation type="journal article" date="2014" name="PLoS Genet.">
        <title>Phylogenetically driven sequencing of extremely halophilic archaea reveals strategies for static and dynamic osmo-response.</title>
        <authorList>
            <person name="Becker E.A."/>
            <person name="Seitzer P.M."/>
            <person name="Tritt A."/>
            <person name="Larsen D."/>
            <person name="Krusor M."/>
            <person name="Yao A.I."/>
            <person name="Wu D."/>
            <person name="Madern D."/>
            <person name="Eisen J.A."/>
            <person name="Darling A.E."/>
            <person name="Facciotti M.T."/>
        </authorList>
    </citation>
    <scope>NUCLEOTIDE SEQUENCE [LARGE SCALE GENOMIC DNA]</scope>
    <source>
        <strain evidence="4">ATCC 33500</strain>
        <strain evidence="6">ATCC 33500 / DSM 1411 / JCM 8866 / NBRC 14739 / NCIMB 2177 / R-4</strain>
    </source>
</reference>